<dbReference type="InterPro" id="IPR007121">
    <property type="entry name" value="RNA_pol_bsu_CS"/>
</dbReference>
<proteinExistence type="inferred from homology"/>
<evidence type="ECO:0000256" key="6">
    <source>
        <dbReference type="HAMAP-Rule" id="MF_01321"/>
    </source>
</evidence>
<feature type="domain" description="RNA polymerase beta subunit protrusion" evidence="12">
    <location>
        <begin position="31"/>
        <end position="509"/>
    </location>
</feature>
<dbReference type="RefSeq" id="WP_394461063.1">
    <property type="nucleotide sequence ID" value="NZ_JBIGHZ010000004.1"/>
</dbReference>
<dbReference type="Proteomes" id="UP001606099">
    <property type="component" value="Unassembled WGS sequence"/>
</dbReference>
<feature type="domain" description="RNA polymerase Rpb2" evidence="10">
    <location>
        <begin position="1297"/>
        <end position="1371"/>
    </location>
</feature>
<comment type="catalytic activity">
    <reaction evidence="5 6 8">
        <text>RNA(n) + a ribonucleoside 5'-triphosphate = RNA(n+1) + diphosphate</text>
        <dbReference type="Rhea" id="RHEA:21248"/>
        <dbReference type="Rhea" id="RHEA-COMP:14527"/>
        <dbReference type="Rhea" id="RHEA-COMP:17342"/>
        <dbReference type="ChEBI" id="CHEBI:33019"/>
        <dbReference type="ChEBI" id="CHEBI:61557"/>
        <dbReference type="ChEBI" id="CHEBI:140395"/>
        <dbReference type="EC" id="2.7.7.6"/>
    </reaction>
</comment>
<dbReference type="InterPro" id="IPR007641">
    <property type="entry name" value="RNA_pol_Rpb2_7"/>
</dbReference>
<dbReference type="GO" id="GO:0000428">
    <property type="term" value="C:DNA-directed RNA polymerase complex"/>
    <property type="evidence" value="ECO:0007669"/>
    <property type="project" value="UniProtKB-KW"/>
</dbReference>
<dbReference type="InterPro" id="IPR042107">
    <property type="entry name" value="DNA-dir_RNA_pol_bsu_ext_1_sf"/>
</dbReference>
<feature type="domain" description="RNA polymerase Rpb2" evidence="11">
    <location>
        <begin position="359"/>
        <end position="464"/>
    </location>
</feature>
<dbReference type="Gene3D" id="3.90.1800.10">
    <property type="entry name" value="RNA polymerase alpha subunit dimerisation domain"/>
    <property type="match status" value="1"/>
</dbReference>
<sequence>MAQATPYSYTERKRIRKSFGKRVSVLNVPYLLTMQKDSYVAFLQKDLPPAKRKPEGLQAAFVSTFPIVSHNGFVEMKFLEYNIAKPPFDVRECQQRGLTFAAAVRARLQMIIYDRESPQPKTVKEIKEQEVYMGEVPLMTDYGSFIINGTERVIVSQLHRSPGVFFEHDKGKTHSSGKLLFSARIIPYRGSWLDFEFDPKDVLYFRVDRRRKMPVTILLKAIGLNPEQILAHFFVFDNFRLMDSGAQMEFVAERLKGEVARFDITDKSGNVLVEKDKRITARHVRQLEQSGTQHITVPEDFLVGRVLAKNMVDGDTGEIIAKANEELTDALLKKLRTAGIKDIQCLFTNELDEGAYISQTLASDETADQLAARVAIYRMMRPGEPPTEDAVESLFNRLFYSGDTYDLSRVGRMKFNARVGRDTPEGAMTLSNEDILDVVKILVELRNGRGEVDDIDHLGNRRVRCVGELAENQYRSGLARIEKAVKERLGQAETEALMPHDLINSKPISAALKEFFGASQLSQFMDQTNPLSEITHKRRVSALGPGGLTRERAGFEVRDVHPTHYGRVCPIETPEGPNIGLINSLALYARLNDYGFLETPYRRVIDGKVTNQIDYLSAIEEGKYVIAQANATLNEQGALVDELVSARESGESVLTSPERIQYMDVAPTQIVSVAASLVPFLEHDDANRALMGANMQRQAVPTLRPEKAMVGTGVERVAAKDSGTVVAARRGGVVDYVDTNRIVIRVNDDETVAGEVGVDIYNLIKYQRSNQNTNIHQRPIVRRGDKVAAEDIIADGASTDLGELALGQNMLVAFMPWNGYNFEDSILISERVVAEDRYTSIHIEELVVNARDTKLGSEEITRDIPNLSEQQLARLDESGIVYIGAEVGPGDVLVGKVTPKGETTLTPEEKLLRAIFGEKASDVKDTSLRVDQGTSGTVIDVQVFTREGIQRDKRAQQIIDDELKRFRLDLNDQLRIVEADAFDRIEKLLTGKVANGGPKKIAKGTVISKDYLAEVERFHWFDIRPAEDEVANQLESIKNSLEQTRHSFDLAFEEKRKKLTQGDELPAGVLKMVKVYLAVKRRLQPGDKMAGRHGNKGVVSKIVPIEDMPYMADGTPADIVLNPLGVPSRMNVGQVLEVHLGWAGKGIGQRIGDMLQREARVSELREFMEQLFNQSGGKQEDLSELSDVEVLEMAKNLTSGATFATPVFDGAKEEEIRGMLKLAYPEDVAQRKGLTDTRTQAYLHDGRTGERFERPTTVGYMHVLKLHHLVDDKMHARSTGPYSLVTQQPLGGKAQFGGQRFGEMEVWALEAYGASYVLQEMLTVKSDDVNGRTKVYENIVKGEHSIDAGMPESFNVLVKEIRSLGIDIELERN</sequence>
<dbReference type="InterPro" id="IPR007120">
    <property type="entry name" value="DNA-dir_RNAP_su2_dom"/>
</dbReference>
<dbReference type="Pfam" id="PF04560">
    <property type="entry name" value="RNA_pol_Rpb2_7"/>
    <property type="match status" value="1"/>
</dbReference>
<evidence type="ECO:0000259" key="14">
    <source>
        <dbReference type="Pfam" id="PF10385"/>
    </source>
</evidence>
<evidence type="ECO:0000256" key="4">
    <source>
        <dbReference type="ARBA" id="ARBA00023163"/>
    </source>
</evidence>
<dbReference type="InterPro" id="IPR014724">
    <property type="entry name" value="RNA_pol_RPB2_OB-fold"/>
</dbReference>
<dbReference type="InterPro" id="IPR007645">
    <property type="entry name" value="RNA_pol_Rpb2_3"/>
</dbReference>
<dbReference type="SUPFAM" id="SSF64484">
    <property type="entry name" value="beta and beta-prime subunits of DNA dependent RNA-polymerase"/>
    <property type="match status" value="1"/>
</dbReference>
<protein>
    <recommendedName>
        <fullName evidence="6 8">DNA-directed RNA polymerase subunit beta</fullName>
        <shortName evidence="6">RNAP subunit beta</shortName>
        <ecNumber evidence="6 8">2.7.7.6</ecNumber>
    </recommendedName>
    <alternativeName>
        <fullName evidence="6">RNA polymerase subunit beta</fullName>
    </alternativeName>
    <alternativeName>
        <fullName evidence="6">Transcriptase subunit beta</fullName>
    </alternativeName>
</protein>
<dbReference type="NCBIfam" id="NF001616">
    <property type="entry name" value="PRK00405.1"/>
    <property type="match status" value="1"/>
</dbReference>
<evidence type="ECO:0000259" key="9">
    <source>
        <dbReference type="Pfam" id="PF00562"/>
    </source>
</evidence>
<evidence type="ECO:0000256" key="5">
    <source>
        <dbReference type="ARBA" id="ARBA00048552"/>
    </source>
</evidence>
<reference evidence="15 16" key="1">
    <citation type="submission" date="2024-08" db="EMBL/GenBank/DDBJ databases">
        <authorList>
            <person name="Lu H."/>
        </authorList>
    </citation>
    <scope>NUCLEOTIDE SEQUENCE [LARGE SCALE GENOMIC DNA]</scope>
    <source>
        <strain evidence="15 16">BYS180W</strain>
    </source>
</reference>
<accession>A0ABW7FWC3</accession>
<feature type="domain" description="DNA-directed RNA polymerase subunit 2 hybrid-binding" evidence="9">
    <location>
        <begin position="728"/>
        <end position="1295"/>
    </location>
</feature>
<dbReference type="Gene3D" id="2.30.150.10">
    <property type="entry name" value="DNA-directed RNA polymerase, beta subunit, external 1 domain"/>
    <property type="match status" value="1"/>
</dbReference>
<evidence type="ECO:0000259" key="13">
    <source>
        <dbReference type="Pfam" id="PF04565"/>
    </source>
</evidence>
<keyword evidence="1 6" id="KW-0240">DNA-directed RNA polymerase</keyword>
<dbReference type="Pfam" id="PF04565">
    <property type="entry name" value="RNA_pol_Rpb2_3"/>
    <property type="match status" value="1"/>
</dbReference>
<comment type="similarity">
    <text evidence="6 7">Belongs to the RNA polymerase beta chain family.</text>
</comment>
<evidence type="ECO:0000313" key="16">
    <source>
        <dbReference type="Proteomes" id="UP001606099"/>
    </source>
</evidence>
<gene>
    <name evidence="6 15" type="primary">rpoB</name>
    <name evidence="15" type="ORF">ACG0Z6_10305</name>
</gene>
<dbReference type="CDD" id="cd00653">
    <property type="entry name" value="RNA_pol_B_RPB2"/>
    <property type="match status" value="1"/>
</dbReference>
<keyword evidence="16" id="KW-1185">Reference proteome</keyword>
<feature type="domain" description="RNA polymerase Rpb2" evidence="13">
    <location>
        <begin position="523"/>
        <end position="590"/>
    </location>
</feature>
<dbReference type="InterPro" id="IPR037033">
    <property type="entry name" value="DNA-dir_RNAP_su2_hyb_sf"/>
</dbReference>
<dbReference type="NCBIfam" id="TIGR02013">
    <property type="entry name" value="rpoB"/>
    <property type="match status" value="1"/>
</dbReference>
<dbReference type="PROSITE" id="PS01166">
    <property type="entry name" value="RNA_POL_BETA"/>
    <property type="match status" value="1"/>
</dbReference>
<dbReference type="EMBL" id="JBIGHZ010000004">
    <property type="protein sequence ID" value="MFG6448625.1"/>
    <property type="molecule type" value="Genomic_DNA"/>
</dbReference>
<dbReference type="InterPro" id="IPR007642">
    <property type="entry name" value="RNA_pol_Rpb2_2"/>
</dbReference>
<organism evidence="15 16">
    <name type="scientific">Roseateles rivi</name>
    <dbReference type="NCBI Taxonomy" id="3299028"/>
    <lineage>
        <taxon>Bacteria</taxon>
        <taxon>Pseudomonadati</taxon>
        <taxon>Pseudomonadota</taxon>
        <taxon>Betaproteobacteria</taxon>
        <taxon>Burkholderiales</taxon>
        <taxon>Sphaerotilaceae</taxon>
        <taxon>Roseateles</taxon>
    </lineage>
</organism>
<keyword evidence="3 6" id="KW-0548">Nucleotidyltransferase</keyword>
<evidence type="ECO:0000256" key="8">
    <source>
        <dbReference type="RuleBase" id="RU363031"/>
    </source>
</evidence>
<dbReference type="InterPro" id="IPR037034">
    <property type="entry name" value="RNA_pol_Rpb2_2_sf"/>
</dbReference>
<dbReference type="HAMAP" id="MF_01321">
    <property type="entry name" value="RNApol_bact_RpoB"/>
    <property type="match status" value="1"/>
</dbReference>
<dbReference type="Gene3D" id="2.40.270.10">
    <property type="entry name" value="DNA-directed RNA polymerase, subunit 2, domain 6"/>
    <property type="match status" value="1"/>
</dbReference>
<evidence type="ECO:0000256" key="2">
    <source>
        <dbReference type="ARBA" id="ARBA00022679"/>
    </source>
</evidence>
<dbReference type="EC" id="2.7.7.6" evidence="6 8"/>
<feature type="domain" description="DNA-directed RNA polymerase beta subunit external 1" evidence="14">
    <location>
        <begin position="601"/>
        <end position="666"/>
    </location>
</feature>
<dbReference type="PANTHER" id="PTHR20856">
    <property type="entry name" value="DNA-DIRECTED RNA POLYMERASE I SUBUNIT 2"/>
    <property type="match status" value="1"/>
</dbReference>
<dbReference type="Gene3D" id="3.90.1110.10">
    <property type="entry name" value="RNA polymerase Rpb2, domain 2"/>
    <property type="match status" value="1"/>
</dbReference>
<dbReference type="Pfam" id="PF04563">
    <property type="entry name" value="RNA_pol_Rpb2_1"/>
    <property type="match status" value="1"/>
</dbReference>
<evidence type="ECO:0000259" key="10">
    <source>
        <dbReference type="Pfam" id="PF04560"/>
    </source>
</evidence>
<dbReference type="InterPro" id="IPR019462">
    <property type="entry name" value="DNA-dir_RNA_pol_bsu_external_1"/>
</dbReference>
<dbReference type="Gene3D" id="3.90.1100.10">
    <property type="match status" value="2"/>
</dbReference>
<evidence type="ECO:0000256" key="1">
    <source>
        <dbReference type="ARBA" id="ARBA00022478"/>
    </source>
</evidence>
<evidence type="ECO:0000259" key="12">
    <source>
        <dbReference type="Pfam" id="PF04563"/>
    </source>
</evidence>
<dbReference type="Pfam" id="PF04561">
    <property type="entry name" value="RNA_pol_Rpb2_2"/>
    <property type="match status" value="2"/>
</dbReference>
<comment type="caution">
    <text evidence="15">The sequence shown here is derived from an EMBL/GenBank/DDBJ whole genome shotgun (WGS) entry which is preliminary data.</text>
</comment>
<feature type="domain" description="RNA polymerase Rpb2" evidence="11">
    <location>
        <begin position="160"/>
        <end position="234"/>
    </location>
</feature>
<evidence type="ECO:0000313" key="15">
    <source>
        <dbReference type="EMBL" id="MFG6448625.1"/>
    </source>
</evidence>
<name>A0ABW7FWC3_9BURK</name>
<dbReference type="InterPro" id="IPR010243">
    <property type="entry name" value="RNA_pol_bsu_bac"/>
</dbReference>
<dbReference type="InterPro" id="IPR007644">
    <property type="entry name" value="RNA_pol_bsu_protrusion"/>
</dbReference>
<dbReference type="Pfam" id="PF00562">
    <property type="entry name" value="RNA_pol_Rpb2_6"/>
    <property type="match status" value="1"/>
</dbReference>
<comment type="subunit">
    <text evidence="6 8">The RNAP catalytic core consists of 2 alpha, 1 beta, 1 beta' and 1 omega subunit. When a sigma factor is associated with the core the holoenzyme is formed, which can initiate transcription.</text>
</comment>
<dbReference type="Gene3D" id="2.40.50.150">
    <property type="match status" value="1"/>
</dbReference>
<dbReference type="Gene3D" id="2.40.50.100">
    <property type="match status" value="1"/>
</dbReference>
<evidence type="ECO:0000259" key="11">
    <source>
        <dbReference type="Pfam" id="PF04561"/>
    </source>
</evidence>
<keyword evidence="2 6" id="KW-0808">Transferase</keyword>
<dbReference type="GO" id="GO:0003899">
    <property type="term" value="F:DNA-directed RNA polymerase activity"/>
    <property type="evidence" value="ECO:0007669"/>
    <property type="project" value="UniProtKB-EC"/>
</dbReference>
<keyword evidence="4 6" id="KW-0804">Transcription</keyword>
<comment type="function">
    <text evidence="6 8">DNA-dependent RNA polymerase catalyzes the transcription of DNA into RNA using the four ribonucleoside triphosphates as substrates.</text>
</comment>
<evidence type="ECO:0000256" key="7">
    <source>
        <dbReference type="RuleBase" id="RU000434"/>
    </source>
</evidence>
<dbReference type="Pfam" id="PF10385">
    <property type="entry name" value="RNA_pol_Rpb2_45"/>
    <property type="match status" value="1"/>
</dbReference>
<evidence type="ECO:0000256" key="3">
    <source>
        <dbReference type="ARBA" id="ARBA00022695"/>
    </source>
</evidence>
<dbReference type="InterPro" id="IPR015712">
    <property type="entry name" value="DNA-dir_RNA_pol_su2"/>
</dbReference>